<comment type="caution">
    <text evidence="3">The sequence shown here is derived from an EMBL/GenBank/DDBJ whole genome shotgun (WGS) entry which is preliminary data.</text>
</comment>
<feature type="transmembrane region" description="Helical" evidence="1">
    <location>
        <begin position="157"/>
        <end position="176"/>
    </location>
</feature>
<keyword evidence="4" id="KW-1185">Reference proteome</keyword>
<dbReference type="Pfam" id="PF11992">
    <property type="entry name" value="TgpA_N"/>
    <property type="match status" value="1"/>
</dbReference>
<dbReference type="Pfam" id="PF01841">
    <property type="entry name" value="Transglut_core"/>
    <property type="match status" value="1"/>
</dbReference>
<dbReference type="PANTHER" id="PTHR42736:SF1">
    <property type="entry name" value="PROTEIN-GLUTAMINE GAMMA-GLUTAMYLTRANSFERASE"/>
    <property type="match status" value="1"/>
</dbReference>
<dbReference type="InterPro" id="IPR052901">
    <property type="entry name" value="Bact_TGase-like"/>
</dbReference>
<dbReference type="RefSeq" id="WP_008953406.1">
    <property type="nucleotide sequence ID" value="NZ_ACIS01000003.1"/>
</dbReference>
<feature type="domain" description="Transglutaminase-like" evidence="2">
    <location>
        <begin position="392"/>
        <end position="464"/>
    </location>
</feature>
<proteinExistence type="predicted"/>
<dbReference type="AlphaFoldDB" id="B9Z201"/>
<dbReference type="PANTHER" id="PTHR42736">
    <property type="entry name" value="PROTEIN-GLUTAMINE GAMMA-GLUTAMYLTRANSFERASE"/>
    <property type="match status" value="1"/>
</dbReference>
<dbReference type="InterPro" id="IPR021878">
    <property type="entry name" value="TgpA_N"/>
</dbReference>
<dbReference type="InterPro" id="IPR038765">
    <property type="entry name" value="Papain-like_cys_pep_sf"/>
</dbReference>
<feature type="transmembrane region" description="Helical" evidence="1">
    <location>
        <begin position="103"/>
        <end position="121"/>
    </location>
</feature>
<evidence type="ECO:0000313" key="4">
    <source>
        <dbReference type="Proteomes" id="UP000003165"/>
    </source>
</evidence>
<organism evidence="3 4">
    <name type="scientific">Pseudogulbenkiania ferrooxidans 2002</name>
    <dbReference type="NCBI Taxonomy" id="279714"/>
    <lineage>
        <taxon>Bacteria</taxon>
        <taxon>Pseudomonadati</taxon>
        <taxon>Pseudomonadota</taxon>
        <taxon>Betaproteobacteria</taxon>
        <taxon>Neisseriales</taxon>
        <taxon>Chromobacteriaceae</taxon>
        <taxon>Pseudogulbenkiania</taxon>
    </lineage>
</organism>
<dbReference type="SUPFAM" id="SSF54001">
    <property type="entry name" value="Cysteine proteinases"/>
    <property type="match status" value="1"/>
</dbReference>
<evidence type="ECO:0000259" key="2">
    <source>
        <dbReference type="SMART" id="SM00460"/>
    </source>
</evidence>
<gene>
    <name evidence="3" type="ORF">FuraDRAFT_1386</name>
</gene>
<protein>
    <submittedName>
        <fullName evidence="3">Transglutaminase domain protein</fullName>
    </submittedName>
</protein>
<accession>B9Z201</accession>
<dbReference type="InterPro" id="IPR002931">
    <property type="entry name" value="Transglutaminase-like"/>
</dbReference>
<dbReference type="EMBL" id="ACIS01000003">
    <property type="protein sequence ID" value="EEG09446.1"/>
    <property type="molecule type" value="Genomic_DNA"/>
</dbReference>
<feature type="transmembrane region" description="Helical" evidence="1">
    <location>
        <begin position="127"/>
        <end position="145"/>
    </location>
</feature>
<reference evidence="3 4" key="1">
    <citation type="submission" date="2009-02" db="EMBL/GenBank/DDBJ databases">
        <title>Sequencing of the draft genome and assembly of Lutiella nitroferrum 2002.</title>
        <authorList>
            <consortium name="US DOE Joint Genome Institute (JGI-PGF)"/>
            <person name="Lucas S."/>
            <person name="Copeland A."/>
            <person name="Lapidus A."/>
            <person name="Glavina del Rio T."/>
            <person name="Tice H."/>
            <person name="Bruce D."/>
            <person name="Goodwin L."/>
            <person name="Pitluck S."/>
            <person name="Larimer F."/>
            <person name="Land M.L."/>
            <person name="Hauser L."/>
            <person name="Coates J.D."/>
        </authorList>
    </citation>
    <scope>NUCLEOTIDE SEQUENCE [LARGE SCALE GENOMIC DNA]</scope>
    <source>
        <strain evidence="3 4">2002</strain>
    </source>
</reference>
<evidence type="ECO:0000313" key="3">
    <source>
        <dbReference type="EMBL" id="EEG09446.1"/>
    </source>
</evidence>
<dbReference type="eggNOG" id="COG1305">
    <property type="taxonomic scope" value="Bacteria"/>
</dbReference>
<evidence type="ECO:0000256" key="1">
    <source>
        <dbReference type="SAM" id="Phobius"/>
    </source>
</evidence>
<dbReference type="Proteomes" id="UP000003165">
    <property type="component" value="Unassembled WGS sequence"/>
</dbReference>
<dbReference type="Gene3D" id="3.10.620.30">
    <property type="match status" value="1"/>
</dbReference>
<keyword evidence="1" id="KW-0472">Membrane</keyword>
<sequence length="650" mass="71654" precursor="true">MTGSDALRRVLPVLLALAVTAAPLARYLPGWVVGLSAAMLLARGILLWQQRQLPPRWLVALAVAVPLVLLWLTLRTLIGREGGSALLLLLVGFKAFETFSLRDWRVLLALGFFLAATPLLFDQSPLAAGWLVLSLFSLTWAMAALHGKQPILASLRATLQALLLSLPLMLVLFVVMPRLPGPLWSIPAASATASSGLAEDMAPGSLSQLIPSNEPVFTAVFAGAAPPRRDFYWRVMLFDQFDGRRWFNAGVVDEPGGQVLGGNSVSYTLTVVPDKGRVPVLDLPGEVAEGLRERAGMVWRQPRPSDTRIRYRAGSHTGALLAEPLDASHLAYYRHLPAGNERTRALAASIRARSQGDEGYIRSLLEHFRLENFRYTLSPPLLEGGDIVDQFLFQTRQGFCEHYASAFAFLARAAGIPSRVVVGYQGGEYNPAGGYWQIRSSDAHAWVEVWLASRQSWWRVDPTAAVSPDRIEQGVEQAVPAVRAAVPILGGRPPAWIMALRQHWLAANFVWQQWVVGYDAGRQRSLFRSLGLGPEVDTAAVLKGLLLGAVLALLPLWWWWRSLPPREPLLVGWLLLAQRLRRAGVAVTSADTPAELLQRGTSLGEADREQLAALLDAYVGLRYRTREEAAPLAARRWLRGVRRFRPSARR</sequence>
<name>B9Z201_9NEIS</name>
<keyword evidence="1" id="KW-1133">Transmembrane helix</keyword>
<dbReference type="SMART" id="SM00460">
    <property type="entry name" value="TGc"/>
    <property type="match status" value="1"/>
</dbReference>
<keyword evidence="1" id="KW-0812">Transmembrane</keyword>
<feature type="transmembrane region" description="Helical" evidence="1">
    <location>
        <begin position="55"/>
        <end position="72"/>
    </location>
</feature>